<dbReference type="CDD" id="cd02440">
    <property type="entry name" value="AdoMet_MTases"/>
    <property type="match status" value="1"/>
</dbReference>
<dbReference type="PANTHER" id="PTHR43591">
    <property type="entry name" value="METHYLTRANSFERASE"/>
    <property type="match status" value="1"/>
</dbReference>
<dbReference type="Gene3D" id="3.40.50.150">
    <property type="entry name" value="Vaccinia Virus protein VP39"/>
    <property type="match status" value="1"/>
</dbReference>
<accession>A0A0F9HNC1</accession>
<organism evidence="2">
    <name type="scientific">marine sediment metagenome</name>
    <dbReference type="NCBI Taxonomy" id="412755"/>
    <lineage>
        <taxon>unclassified sequences</taxon>
        <taxon>metagenomes</taxon>
        <taxon>ecological metagenomes</taxon>
    </lineage>
</organism>
<evidence type="ECO:0000259" key="1">
    <source>
        <dbReference type="Pfam" id="PF13649"/>
    </source>
</evidence>
<dbReference type="Pfam" id="PF13649">
    <property type="entry name" value="Methyltransf_25"/>
    <property type="match status" value="1"/>
</dbReference>
<dbReference type="SUPFAM" id="SSF53335">
    <property type="entry name" value="S-adenosyl-L-methionine-dependent methyltransferases"/>
    <property type="match status" value="1"/>
</dbReference>
<proteinExistence type="predicted"/>
<comment type="caution">
    <text evidence="2">The sequence shown here is derived from an EMBL/GenBank/DDBJ whole genome shotgun (WGS) entry which is preliminary data.</text>
</comment>
<gene>
    <name evidence="2" type="ORF">LCGC14_1682370</name>
</gene>
<dbReference type="EMBL" id="LAZR01014600">
    <property type="protein sequence ID" value="KKM16781.1"/>
    <property type="molecule type" value="Genomic_DNA"/>
</dbReference>
<evidence type="ECO:0000313" key="2">
    <source>
        <dbReference type="EMBL" id="KKM16781.1"/>
    </source>
</evidence>
<dbReference type="InterPro" id="IPR041698">
    <property type="entry name" value="Methyltransf_25"/>
</dbReference>
<name>A0A0F9HNC1_9ZZZZ</name>
<dbReference type="InterPro" id="IPR029063">
    <property type="entry name" value="SAM-dependent_MTases_sf"/>
</dbReference>
<protein>
    <recommendedName>
        <fullName evidence="1">Methyltransferase domain-containing protein</fullName>
    </recommendedName>
</protein>
<reference evidence="2" key="1">
    <citation type="journal article" date="2015" name="Nature">
        <title>Complex archaea that bridge the gap between prokaryotes and eukaryotes.</title>
        <authorList>
            <person name="Spang A."/>
            <person name="Saw J.H."/>
            <person name="Jorgensen S.L."/>
            <person name="Zaremba-Niedzwiedzka K."/>
            <person name="Martijn J."/>
            <person name="Lind A.E."/>
            <person name="van Eijk R."/>
            <person name="Schleper C."/>
            <person name="Guy L."/>
            <person name="Ettema T.J."/>
        </authorList>
    </citation>
    <scope>NUCLEOTIDE SEQUENCE</scope>
</reference>
<sequence length="247" mass="28626">MKDYFVSISSKYDELRGKEILSPLCETLRRLTKKDSKVLDVACGTGLFLIPIATEFDLRLFGSDLSSGMLETAHKKARNKNLRVSFLRADVHNLPFPDEYFDVLISTNAIHHFDLIGSLKECARVLRKGGSYIVFSRFREQNNRSFWGKNFPKFADKEDRLYNKEEFEGAAEKVEEFNLDDINELSFEKKATAEEILAEVANKKYSTFDLYSDEEFKESLKSFKNWLNGKKDICYISEIGEVIYRKV</sequence>
<feature type="domain" description="Methyltransferase" evidence="1">
    <location>
        <begin position="38"/>
        <end position="130"/>
    </location>
</feature>
<dbReference type="AlphaFoldDB" id="A0A0F9HNC1"/>